<dbReference type="InterPro" id="IPR015340">
    <property type="entry name" value="A_amylase_C_dom"/>
</dbReference>
<dbReference type="GeneID" id="36553939"/>
<keyword evidence="9 17" id="KW-0106">Calcium</keyword>
<dbReference type="InterPro" id="IPR006047">
    <property type="entry name" value="GH13_cat_dom"/>
</dbReference>
<evidence type="ECO:0000256" key="10">
    <source>
        <dbReference type="ARBA" id="ARBA00023157"/>
    </source>
</evidence>
<dbReference type="Pfam" id="PF09260">
    <property type="entry name" value="A_amylase_dom_C"/>
    <property type="match status" value="1"/>
</dbReference>
<dbReference type="PANTHER" id="PTHR10357">
    <property type="entry name" value="ALPHA-AMYLASE FAMILY MEMBER"/>
    <property type="match status" value="1"/>
</dbReference>
<keyword evidence="7 20" id="KW-0732">Signal</keyword>
<name>A0A2I2GPW8_9EURO</name>
<dbReference type="GO" id="GO:0004556">
    <property type="term" value="F:alpha-amylase activity"/>
    <property type="evidence" value="ECO:0007669"/>
    <property type="project" value="UniProtKB-EC"/>
</dbReference>
<feature type="binding site" evidence="19">
    <location>
        <position position="359"/>
    </location>
    <ligand>
        <name>substrate</name>
    </ligand>
</feature>
<sequence>MKWSLLSLLASTALAATPAQWRSQSIYFLLTDRFARDDGSTTASCNTEDRKYCGGTWQGIIDQLDYIQGMGFTAIWITPVTAQLTEDTEYGDAYHGYWQQDIYSLNENYGTADDLKALADALHERDMYLMVDVVANHMGYAGAGDSVDYSVFNPFNSQDYFHSYCPIEDYDDQTQSEECWLGDNSVSLPDLDTTKSEVQDIWYDWVGGLVSNYSIDGLRIDTVKHVQKDFWPGYNDAAGVYCIGEILDGDASYTCPYQEVMDGVLNYPIYYPLLNAFKSTSGSISDLYNMINTVKSDCPDSTLMGTFIENHDNPRFASYTDDISQAKNVAAFTILADGIPIIYAGQEQHYAGGEDPANREATWLGKYNTDSELYKLIAASNAIRNHAISTDEKYVNYQNYPIYQDKSTLGMRKGYDGAQVITVLSNQGSSGSSYTLSLDNTGFSSGDKVTEIYTCTALTVDSDGKVPVPMDGGAPRVLFPTEKLSGSGLCSGSD</sequence>
<evidence type="ECO:0000256" key="19">
    <source>
        <dbReference type="PIRSR" id="PIRSR001024-5"/>
    </source>
</evidence>
<keyword evidence="23" id="KW-1185">Reference proteome</keyword>
<feature type="binding site" evidence="17">
    <location>
        <position position="221"/>
    </location>
    <ligand>
        <name>Ca(2+)</name>
        <dbReference type="ChEBI" id="CHEBI:29108"/>
        <label>2</label>
    </ligand>
</feature>
<evidence type="ECO:0000256" key="13">
    <source>
        <dbReference type="ARBA" id="ARBA00023295"/>
    </source>
</evidence>
<feature type="binding site" evidence="17">
    <location>
        <position position="177"/>
    </location>
    <ligand>
        <name>Ca(2+)</name>
        <dbReference type="ChEBI" id="CHEBI:29108"/>
        <label>1</label>
    </ligand>
</feature>
<feature type="binding site" evidence="19">
    <location>
        <position position="98"/>
    </location>
    <ligand>
        <name>substrate</name>
    </ligand>
</feature>
<keyword evidence="12" id="KW-0119">Carbohydrate metabolism</keyword>
<evidence type="ECO:0000256" key="18">
    <source>
        <dbReference type="PIRSR" id="PIRSR001024-4"/>
    </source>
</evidence>
<dbReference type="FunFam" id="3.20.20.80:FF:000120">
    <property type="entry name" value="Alpha-amylase A"/>
    <property type="match status" value="1"/>
</dbReference>
<feature type="binding site" evidence="19">
    <location>
        <position position="312"/>
    </location>
    <ligand>
        <name>substrate</name>
    </ligand>
</feature>
<evidence type="ECO:0000313" key="22">
    <source>
        <dbReference type="EMBL" id="PLB54919.1"/>
    </source>
</evidence>
<dbReference type="SUPFAM" id="SSF51011">
    <property type="entry name" value="Glycosyl hydrolase domain"/>
    <property type="match status" value="1"/>
</dbReference>
<evidence type="ECO:0000256" key="7">
    <source>
        <dbReference type="ARBA" id="ARBA00022729"/>
    </source>
</evidence>
<dbReference type="AlphaFoldDB" id="A0A2I2GPW8"/>
<feature type="active site" description="Proton donor" evidence="15">
    <location>
        <position position="245"/>
    </location>
</feature>
<evidence type="ECO:0000256" key="4">
    <source>
        <dbReference type="ARBA" id="ARBA00011245"/>
    </source>
</evidence>
<dbReference type="RefSeq" id="XP_024710221.1">
    <property type="nucleotide sequence ID" value="XM_024846240.1"/>
</dbReference>
<dbReference type="GO" id="GO:0005509">
    <property type="term" value="F:calcium ion binding"/>
    <property type="evidence" value="ECO:0007669"/>
    <property type="project" value="InterPro"/>
</dbReference>
<evidence type="ECO:0000256" key="5">
    <source>
        <dbReference type="ARBA" id="ARBA00012595"/>
    </source>
</evidence>
<evidence type="ECO:0000256" key="8">
    <source>
        <dbReference type="ARBA" id="ARBA00022801"/>
    </source>
</evidence>
<dbReference type="OrthoDB" id="204980at2759"/>
<feature type="site" description="Transition state stabilizer" evidence="16">
    <location>
        <position position="312"/>
    </location>
</feature>
<dbReference type="Proteomes" id="UP000234275">
    <property type="component" value="Unassembled WGS sequence"/>
</dbReference>
<protein>
    <recommendedName>
        <fullName evidence="5">alpha-amylase</fullName>
        <ecNumber evidence="5">3.2.1.1</ecNumber>
    </recommendedName>
    <alternativeName>
        <fullName evidence="14">1,4-alpha-D-glucan glucanohydrolase</fullName>
    </alternativeName>
</protein>
<dbReference type="Gene3D" id="2.60.40.1180">
    <property type="entry name" value="Golgi alpha-mannosidase II"/>
    <property type="match status" value="1"/>
</dbReference>
<feature type="binding site" evidence="17">
    <location>
        <position position="245"/>
    </location>
    <ligand>
        <name>Ca(2+)</name>
        <dbReference type="ChEBI" id="CHEBI:29108"/>
        <label>2</label>
    </ligand>
</feature>
<dbReference type="Gene3D" id="3.20.20.80">
    <property type="entry name" value="Glycosidases"/>
    <property type="match status" value="1"/>
</dbReference>
<keyword evidence="11" id="KW-0325">Glycoprotein</keyword>
<evidence type="ECO:0000256" key="14">
    <source>
        <dbReference type="ARBA" id="ARBA00030238"/>
    </source>
</evidence>
<evidence type="ECO:0000256" key="6">
    <source>
        <dbReference type="ARBA" id="ARBA00022723"/>
    </source>
</evidence>
<evidence type="ECO:0000256" key="12">
    <source>
        <dbReference type="ARBA" id="ARBA00023277"/>
    </source>
</evidence>
<dbReference type="PANTHER" id="PTHR10357:SF215">
    <property type="entry name" value="ALPHA-AMYLASE 1"/>
    <property type="match status" value="1"/>
</dbReference>
<comment type="cofactor">
    <cofactor evidence="2">
        <name>Ca(2+)</name>
        <dbReference type="ChEBI" id="CHEBI:29108"/>
    </cofactor>
</comment>
<dbReference type="GO" id="GO:0016052">
    <property type="term" value="P:carbohydrate catabolic process"/>
    <property type="evidence" value="ECO:0007669"/>
    <property type="project" value="InterPro"/>
</dbReference>
<evidence type="ECO:0000256" key="15">
    <source>
        <dbReference type="PIRSR" id="PIRSR001024-1"/>
    </source>
</evidence>
<evidence type="ECO:0000256" key="11">
    <source>
        <dbReference type="ARBA" id="ARBA00023180"/>
    </source>
</evidence>
<comment type="caution">
    <text evidence="22">The sequence shown here is derived from an EMBL/GenBank/DDBJ whole genome shotgun (WGS) entry which is preliminary data.</text>
</comment>
<keyword evidence="8" id="KW-0378">Hydrolase</keyword>
<evidence type="ECO:0000256" key="17">
    <source>
        <dbReference type="PIRSR" id="PIRSR001024-3"/>
    </source>
</evidence>
<evidence type="ECO:0000259" key="21">
    <source>
        <dbReference type="SMART" id="SM00642"/>
    </source>
</evidence>
<comment type="catalytic activity">
    <reaction evidence="1">
        <text>Endohydrolysis of (1-&gt;4)-alpha-D-glucosidic linkages in polysaccharides containing three or more (1-&gt;4)-alpha-linked D-glucose units.</text>
        <dbReference type="EC" id="3.2.1.1"/>
    </reaction>
</comment>
<feature type="disulfide bond" evidence="18">
    <location>
        <begin position="255"/>
        <end position="298"/>
    </location>
</feature>
<evidence type="ECO:0000256" key="9">
    <source>
        <dbReference type="ARBA" id="ARBA00022837"/>
    </source>
</evidence>
<feature type="disulfide bond" evidence="18">
    <location>
        <begin position="165"/>
        <end position="179"/>
    </location>
</feature>
<dbReference type="SMART" id="SM00642">
    <property type="entry name" value="Aamy"/>
    <property type="match status" value="1"/>
</dbReference>
<feature type="binding site" evidence="19">
    <location>
        <position position="219"/>
    </location>
    <ligand>
        <name>substrate</name>
    </ligand>
</feature>
<reference evidence="22 23" key="1">
    <citation type="submission" date="2016-12" db="EMBL/GenBank/DDBJ databases">
        <title>The genomes of Aspergillus section Nigri reveals drivers in fungal speciation.</title>
        <authorList>
            <consortium name="DOE Joint Genome Institute"/>
            <person name="Vesth T.C."/>
            <person name="Nybo J."/>
            <person name="Theobald S."/>
            <person name="Brandl J."/>
            <person name="Frisvad J.C."/>
            <person name="Nielsen K.F."/>
            <person name="Lyhne E.K."/>
            <person name="Kogle M.E."/>
            <person name="Kuo A."/>
            <person name="Riley R."/>
            <person name="Clum A."/>
            <person name="Nolan M."/>
            <person name="Lipzen A."/>
            <person name="Salamov A."/>
            <person name="Henrissat B."/>
            <person name="Wiebenga A."/>
            <person name="De Vries R.P."/>
            <person name="Grigoriev I.V."/>
            <person name="Mortensen U.H."/>
            <person name="Andersen M.R."/>
            <person name="Baker S.E."/>
        </authorList>
    </citation>
    <scope>NUCLEOTIDE SEQUENCE [LARGE SCALE GENOMIC DNA]</scope>
    <source>
        <strain evidence="22 23">IBT 23096</strain>
    </source>
</reference>
<dbReference type="Pfam" id="PF00128">
    <property type="entry name" value="Alpha-amylase"/>
    <property type="match status" value="1"/>
</dbReference>
<feature type="domain" description="Glycosyl hydrolase family 13 catalytic" evidence="21">
    <location>
        <begin position="28"/>
        <end position="384"/>
    </location>
</feature>
<feature type="binding site" evidence="17">
    <location>
        <position position="190"/>
    </location>
    <ligand>
        <name>Ca(2+)</name>
        <dbReference type="ChEBI" id="CHEBI:29108"/>
        <label>1</label>
    </ligand>
</feature>
<keyword evidence="6 17" id="KW-0479">Metal-binding</keyword>
<dbReference type="FunFam" id="2.60.40.1180:FF:000037">
    <property type="entry name" value="Alpha-amylase A"/>
    <property type="match status" value="1"/>
</dbReference>
<dbReference type="InterPro" id="IPR013777">
    <property type="entry name" value="A-amylase-like"/>
</dbReference>
<evidence type="ECO:0000256" key="16">
    <source>
        <dbReference type="PIRSR" id="PIRSR001024-2"/>
    </source>
</evidence>
<dbReference type="InterPro" id="IPR017853">
    <property type="entry name" value="GH"/>
</dbReference>
<evidence type="ECO:0000256" key="1">
    <source>
        <dbReference type="ARBA" id="ARBA00000548"/>
    </source>
</evidence>
<dbReference type="SUPFAM" id="SSF51445">
    <property type="entry name" value="(Trans)glycosidases"/>
    <property type="match status" value="1"/>
</dbReference>
<evidence type="ECO:0000256" key="20">
    <source>
        <dbReference type="SAM" id="SignalP"/>
    </source>
</evidence>
<dbReference type="STRING" id="1392250.A0A2I2GPW8"/>
<keyword evidence="13" id="KW-0326">Glycosidase</keyword>
<feature type="chain" id="PRO_5014133815" description="alpha-amylase" evidence="20">
    <location>
        <begin position="16"/>
        <end position="494"/>
    </location>
</feature>
<keyword evidence="10 18" id="KW-1015">Disulfide bond</keyword>
<organism evidence="22 23">
    <name type="scientific">Aspergillus steynii IBT 23096</name>
    <dbReference type="NCBI Taxonomy" id="1392250"/>
    <lineage>
        <taxon>Eukaryota</taxon>
        <taxon>Fungi</taxon>
        <taxon>Dikarya</taxon>
        <taxon>Ascomycota</taxon>
        <taxon>Pezizomycotina</taxon>
        <taxon>Eurotiomycetes</taxon>
        <taxon>Eurotiomycetidae</taxon>
        <taxon>Eurotiales</taxon>
        <taxon>Aspergillaceae</taxon>
        <taxon>Aspergillus</taxon>
        <taxon>Aspergillus subgen. Circumdati</taxon>
    </lineage>
</organism>
<feature type="disulfide bond" evidence="18">
    <location>
        <begin position="455"/>
        <end position="490"/>
    </location>
</feature>
<comment type="similarity">
    <text evidence="3">Belongs to the glycosyl hydrolase 13 family.</text>
</comment>
<dbReference type="EMBL" id="MSFO01000001">
    <property type="protein sequence ID" value="PLB54919.1"/>
    <property type="molecule type" value="Genomic_DNA"/>
</dbReference>
<feature type="binding site" evidence="19">
    <location>
        <position position="137"/>
    </location>
    <ligand>
        <name>substrate</name>
    </ligand>
</feature>
<dbReference type="PIRSF" id="PIRSF001024">
    <property type="entry name" value="Alph-amyl_fung"/>
    <property type="match status" value="1"/>
</dbReference>
<evidence type="ECO:0000256" key="2">
    <source>
        <dbReference type="ARBA" id="ARBA00001913"/>
    </source>
</evidence>
<evidence type="ECO:0000313" key="23">
    <source>
        <dbReference type="Proteomes" id="UP000234275"/>
    </source>
</evidence>
<dbReference type="EC" id="3.2.1.1" evidence="5"/>
<evidence type="ECO:0000256" key="3">
    <source>
        <dbReference type="ARBA" id="ARBA00008061"/>
    </source>
</evidence>
<feature type="signal peptide" evidence="20">
    <location>
        <begin position="1"/>
        <end position="15"/>
    </location>
</feature>
<dbReference type="InterPro" id="IPR013780">
    <property type="entry name" value="Glyco_hydro_b"/>
</dbReference>
<dbReference type="CDD" id="cd11319">
    <property type="entry name" value="AmyAc_euk_AmyA"/>
    <property type="match status" value="1"/>
</dbReference>
<gene>
    <name evidence="22" type="ORF">P170DRAFT_398690</name>
</gene>
<feature type="disulfide bond" evidence="18">
    <location>
        <begin position="45"/>
        <end position="53"/>
    </location>
</feature>
<comment type="subunit">
    <text evidence="4">Monomer.</text>
</comment>
<dbReference type="VEuPathDB" id="FungiDB:P170DRAFT_398690"/>
<proteinExistence type="inferred from homology"/>
<accession>A0A2I2GPW8</accession>
<feature type="binding site" evidence="19">
    <location>
        <position position="249"/>
    </location>
    <ligand>
        <name>substrate</name>
    </ligand>
</feature>
<feature type="binding site" evidence="17">
    <location>
        <position position="225"/>
    </location>
    <ligand>
        <name>Ca(2+)</name>
        <dbReference type="ChEBI" id="CHEBI:29108"/>
        <label>1</label>
    </ligand>
</feature>
<feature type="binding site" evidence="17">
    <location>
        <position position="136"/>
    </location>
    <ligand>
        <name>Ca(2+)</name>
        <dbReference type="ChEBI" id="CHEBI:29108"/>
        <label>1</label>
    </ligand>
</feature>
<feature type="active site" description="Nucleophile" evidence="15">
    <location>
        <position position="221"/>
    </location>
</feature>